<evidence type="ECO:0000259" key="1">
    <source>
        <dbReference type="PROSITE" id="PS50234"/>
    </source>
</evidence>
<dbReference type="SMART" id="SM00327">
    <property type="entry name" value="VWA"/>
    <property type="match status" value="1"/>
</dbReference>
<evidence type="ECO:0000313" key="2">
    <source>
        <dbReference type="EMBL" id="MBB4965859.1"/>
    </source>
</evidence>
<proteinExistence type="predicted"/>
<dbReference type="InterPro" id="IPR002035">
    <property type="entry name" value="VWF_A"/>
</dbReference>
<keyword evidence="3" id="KW-1185">Reference proteome</keyword>
<gene>
    <name evidence="2" type="ORF">F4559_003218</name>
</gene>
<protein>
    <recommendedName>
        <fullName evidence="1">VWFA domain-containing protein</fullName>
    </recommendedName>
</protein>
<accession>A0A7W7T3H3</accession>
<dbReference type="InterPro" id="IPR036465">
    <property type="entry name" value="vWFA_dom_sf"/>
</dbReference>
<dbReference type="CDD" id="cd00198">
    <property type="entry name" value="vWFA"/>
    <property type="match status" value="1"/>
</dbReference>
<dbReference type="EMBL" id="JACHJS010000001">
    <property type="protein sequence ID" value="MBB4965859.1"/>
    <property type="molecule type" value="Genomic_DNA"/>
</dbReference>
<dbReference type="PANTHER" id="PTHR10579">
    <property type="entry name" value="CALCIUM-ACTIVATED CHLORIDE CHANNEL REGULATOR"/>
    <property type="match status" value="1"/>
</dbReference>
<name>A0A7W7T3H3_9PSEU</name>
<evidence type="ECO:0000313" key="3">
    <source>
        <dbReference type="Proteomes" id="UP000542674"/>
    </source>
</evidence>
<organism evidence="2 3">
    <name type="scientific">Saccharothrix violaceirubra</name>
    <dbReference type="NCBI Taxonomy" id="413306"/>
    <lineage>
        <taxon>Bacteria</taxon>
        <taxon>Bacillati</taxon>
        <taxon>Actinomycetota</taxon>
        <taxon>Actinomycetes</taxon>
        <taxon>Pseudonocardiales</taxon>
        <taxon>Pseudonocardiaceae</taxon>
        <taxon>Saccharothrix</taxon>
    </lineage>
</organism>
<dbReference type="Proteomes" id="UP000542674">
    <property type="component" value="Unassembled WGS sequence"/>
</dbReference>
<dbReference type="PROSITE" id="PS50234">
    <property type="entry name" value="VWFA"/>
    <property type="match status" value="1"/>
</dbReference>
<sequence>MGLEFAVEVFHNEYLAEGADRVDAIVTVTASGDGAEPVAADRIAQVIVVDTSGSMRYPPAKLAAAKEATRAAIDSLRDGVRFAVVAGTETARVVYPTSGPLKSASATTRKNAKAAVAGLRADGGTAMGTWLRTADRLLSRHEGGMRHVILLTDGRNQHETPAELSAVLAQVAGRFTGDCRGIGTDWEVGELRRIAETLLGTVDIVTDPAALAADFRAMTGTAMDRAVADVSLRLWTPEGAEVVFLKQAAPSLADLTDRRADAGPRTGDYPTGAWSGAESRDYHLCVKVRPAPVGDRRMLASRVSLVAGDEVLGGGLVLVRWTEDSALSTRINPEVAHHTGQAEMAQAIQEGLEARKAGDVATATAKLGKAVRLAHESGHTDTARLLARVVEVEDAPSGTVRLRAGVTDADEMTLDTRSTMTKRVGRG</sequence>
<feature type="domain" description="VWFA" evidence="1">
    <location>
        <begin position="44"/>
        <end position="226"/>
    </location>
</feature>
<dbReference type="Gene3D" id="1.20.120.1690">
    <property type="match status" value="1"/>
</dbReference>
<dbReference type="AlphaFoldDB" id="A0A7W7T3H3"/>
<dbReference type="Gene3D" id="3.40.50.410">
    <property type="entry name" value="von Willebrand factor, type A domain"/>
    <property type="match status" value="1"/>
</dbReference>
<dbReference type="Pfam" id="PF13768">
    <property type="entry name" value="VWA_3"/>
    <property type="match status" value="1"/>
</dbReference>
<dbReference type="Gene3D" id="2.60.40.3670">
    <property type="match status" value="1"/>
</dbReference>
<dbReference type="SUPFAM" id="SSF53300">
    <property type="entry name" value="vWA-like"/>
    <property type="match status" value="1"/>
</dbReference>
<reference evidence="2 3" key="1">
    <citation type="submission" date="2020-08" db="EMBL/GenBank/DDBJ databases">
        <title>Sequencing the genomes of 1000 actinobacteria strains.</title>
        <authorList>
            <person name="Klenk H.-P."/>
        </authorList>
    </citation>
    <scope>NUCLEOTIDE SEQUENCE [LARGE SCALE GENOMIC DNA]</scope>
    <source>
        <strain evidence="2 3">DSM 45084</strain>
    </source>
</reference>
<dbReference type="InterPro" id="IPR051266">
    <property type="entry name" value="CLCR"/>
</dbReference>
<comment type="caution">
    <text evidence="2">The sequence shown here is derived from an EMBL/GenBank/DDBJ whole genome shotgun (WGS) entry which is preliminary data.</text>
</comment>
<dbReference type="InterPro" id="IPR041176">
    <property type="entry name" value="VWA_3_C"/>
</dbReference>
<dbReference type="RefSeq" id="WP_184669566.1">
    <property type="nucleotide sequence ID" value="NZ_BAABAI010000038.1"/>
</dbReference>
<dbReference type="PANTHER" id="PTHR10579:SF43">
    <property type="entry name" value="ZINC FINGER (C3HC4-TYPE RING FINGER) FAMILY PROTEIN"/>
    <property type="match status" value="1"/>
</dbReference>
<dbReference type="Pfam" id="PF18571">
    <property type="entry name" value="VWA_3_C"/>
    <property type="match status" value="1"/>
</dbReference>